<organism evidence="1 2">
    <name type="scientific">Entomophthora muscae</name>
    <dbReference type="NCBI Taxonomy" id="34485"/>
    <lineage>
        <taxon>Eukaryota</taxon>
        <taxon>Fungi</taxon>
        <taxon>Fungi incertae sedis</taxon>
        <taxon>Zoopagomycota</taxon>
        <taxon>Entomophthoromycotina</taxon>
        <taxon>Entomophthoromycetes</taxon>
        <taxon>Entomophthorales</taxon>
        <taxon>Entomophthoraceae</taxon>
        <taxon>Entomophthora</taxon>
    </lineage>
</organism>
<dbReference type="EMBL" id="QTSX02002865">
    <property type="protein sequence ID" value="KAJ9074263.1"/>
    <property type="molecule type" value="Genomic_DNA"/>
</dbReference>
<evidence type="ECO:0000313" key="1">
    <source>
        <dbReference type="EMBL" id="KAJ9074263.1"/>
    </source>
</evidence>
<comment type="caution">
    <text evidence="1">The sequence shown here is derived from an EMBL/GenBank/DDBJ whole genome shotgun (WGS) entry which is preliminary data.</text>
</comment>
<reference evidence="1" key="1">
    <citation type="submission" date="2022-04" db="EMBL/GenBank/DDBJ databases">
        <title>Genome of the entomopathogenic fungus Entomophthora muscae.</title>
        <authorList>
            <person name="Elya C."/>
            <person name="Lovett B.R."/>
            <person name="Lee E."/>
            <person name="Macias A.M."/>
            <person name="Hajek A.E."/>
            <person name="De Bivort B.L."/>
            <person name="Kasson M.T."/>
            <person name="De Fine Licht H.H."/>
            <person name="Stajich J.E."/>
        </authorList>
    </citation>
    <scope>NUCLEOTIDE SEQUENCE</scope>
    <source>
        <strain evidence="1">Berkeley</strain>
    </source>
</reference>
<accession>A0ACC2TI05</accession>
<dbReference type="Proteomes" id="UP001165960">
    <property type="component" value="Unassembled WGS sequence"/>
</dbReference>
<protein>
    <submittedName>
        <fullName evidence="1">Uncharacterized protein</fullName>
    </submittedName>
</protein>
<gene>
    <name evidence="1" type="ORF">DSO57_1008249</name>
</gene>
<name>A0ACC2TI05_9FUNG</name>
<evidence type="ECO:0000313" key="2">
    <source>
        <dbReference type="Proteomes" id="UP001165960"/>
    </source>
</evidence>
<keyword evidence="2" id="KW-1185">Reference proteome</keyword>
<sequence length="175" mass="19607">MDWPINHLNNEINKKHGQADQWAAIKANVKRHICKESSQLMTAKKAYKQKITNTIQHLEANIPKQKNAGWTAAWQAACVKLARIEQNQSNLACLQAATSLAIKGKQPTKAFIAMYKIRCAQKSLSEVVDKGTSHTSKEGALSATHTFYSGLYASKRELNCAALQKWLERCQELLK</sequence>
<proteinExistence type="predicted"/>